<protein>
    <submittedName>
        <fullName evidence="9">Iron chelate uptake ABC transporter family permease subunit</fullName>
    </submittedName>
</protein>
<dbReference type="Pfam" id="PF01032">
    <property type="entry name" value="FecCD"/>
    <property type="match status" value="1"/>
</dbReference>
<feature type="transmembrane region" description="Helical" evidence="8">
    <location>
        <begin position="287"/>
        <end position="308"/>
    </location>
</feature>
<comment type="subcellular location">
    <subcellularLocation>
        <location evidence="1">Cell membrane</location>
        <topology evidence="1">Multi-pass membrane protein</topology>
    </subcellularLocation>
</comment>
<feature type="transmembrane region" description="Helical" evidence="8">
    <location>
        <begin position="71"/>
        <end position="92"/>
    </location>
</feature>
<feature type="transmembrane region" description="Helical" evidence="8">
    <location>
        <begin position="261"/>
        <end position="281"/>
    </location>
</feature>
<accession>A0ABZ2V895</accession>
<keyword evidence="7 8" id="KW-0472">Membrane</keyword>
<sequence length="313" mass="33450">MARRLWIMAILLVLCCIAFMVLGARGSWSFILPFRGTKLAALILVGATVSTATVLFQTISQNRILTPSIMGFDALYVLLLTASVFFLGAMTVVQIPPYVSFIVTAGALTLAALALFGTLLHRARGDLLRMILTGIIFAALFQSLTSLLQRMIDPNEFTVIQVASYARFTQIEKDLLGISALIAGAALGRAWWIRHRLDVLTLGQDSATTLGEPPRPLELEALILIAVLVAVSTALVGPVAFLGLLVVSLARLITPTERHAILLPSAGLISAITLVGGQTVMERALGLSTPLSVVIDLLGGAIFLILLLKGTRR</sequence>
<proteinExistence type="inferred from homology"/>
<name>A0ABZ2V895_9RHOB</name>
<evidence type="ECO:0000256" key="7">
    <source>
        <dbReference type="ARBA" id="ARBA00023136"/>
    </source>
</evidence>
<feature type="transmembrane region" description="Helical" evidence="8">
    <location>
        <begin position="221"/>
        <end position="249"/>
    </location>
</feature>
<dbReference type="InterPro" id="IPR037294">
    <property type="entry name" value="ABC_BtuC-like"/>
</dbReference>
<evidence type="ECO:0000256" key="1">
    <source>
        <dbReference type="ARBA" id="ARBA00004651"/>
    </source>
</evidence>
<evidence type="ECO:0000256" key="3">
    <source>
        <dbReference type="ARBA" id="ARBA00022448"/>
    </source>
</evidence>
<dbReference type="RefSeq" id="WP_341368497.1">
    <property type="nucleotide sequence ID" value="NZ_CP150951.2"/>
</dbReference>
<dbReference type="Gene3D" id="1.10.3470.10">
    <property type="entry name" value="ABC transporter involved in vitamin B12 uptake, BtuC"/>
    <property type="match status" value="1"/>
</dbReference>
<evidence type="ECO:0000313" key="9">
    <source>
        <dbReference type="EMBL" id="WZC50395.1"/>
    </source>
</evidence>
<reference evidence="10" key="1">
    <citation type="submission" date="2024-04" db="EMBL/GenBank/DDBJ databases">
        <title>Phylogenomic analyses of a clade within the roseobacter group suggest taxonomic reassignments of species of the genera Aestuariivita, Citreicella, Loktanella, Nautella, Pelagibaca, Ruegeria, Thalassobius, Thiobacimonas and Tropicibacter, and the proposal o.</title>
        <authorList>
            <person name="Jeon C.O."/>
        </authorList>
    </citation>
    <scope>NUCLEOTIDE SEQUENCE [LARGE SCALE GENOMIC DNA]</scope>
    <source>
        <strain evidence="10">BS5-3</strain>
    </source>
</reference>
<evidence type="ECO:0000256" key="5">
    <source>
        <dbReference type="ARBA" id="ARBA00022692"/>
    </source>
</evidence>
<evidence type="ECO:0000256" key="6">
    <source>
        <dbReference type="ARBA" id="ARBA00022989"/>
    </source>
</evidence>
<dbReference type="EMBL" id="CP150951">
    <property type="protein sequence ID" value="WZC50395.1"/>
    <property type="molecule type" value="Genomic_DNA"/>
</dbReference>
<keyword evidence="4" id="KW-1003">Cell membrane</keyword>
<feature type="transmembrane region" description="Helical" evidence="8">
    <location>
        <begin position="127"/>
        <end position="148"/>
    </location>
</feature>
<keyword evidence="5 8" id="KW-0812">Transmembrane</keyword>
<feature type="transmembrane region" description="Helical" evidence="8">
    <location>
        <begin position="39"/>
        <end position="59"/>
    </location>
</feature>
<evidence type="ECO:0000256" key="4">
    <source>
        <dbReference type="ARBA" id="ARBA00022475"/>
    </source>
</evidence>
<evidence type="ECO:0000313" key="10">
    <source>
        <dbReference type="Proteomes" id="UP001440612"/>
    </source>
</evidence>
<keyword evidence="10" id="KW-1185">Reference proteome</keyword>
<organism evidence="9 10">
    <name type="scientific">Yoonia phaeophyticola</name>
    <dbReference type="NCBI Taxonomy" id="3137369"/>
    <lineage>
        <taxon>Bacteria</taxon>
        <taxon>Pseudomonadati</taxon>
        <taxon>Pseudomonadota</taxon>
        <taxon>Alphaproteobacteria</taxon>
        <taxon>Rhodobacterales</taxon>
        <taxon>Paracoccaceae</taxon>
        <taxon>Yoonia</taxon>
    </lineage>
</organism>
<keyword evidence="6 8" id="KW-1133">Transmembrane helix</keyword>
<feature type="transmembrane region" description="Helical" evidence="8">
    <location>
        <begin position="98"/>
        <end position="120"/>
    </location>
</feature>
<evidence type="ECO:0000256" key="2">
    <source>
        <dbReference type="ARBA" id="ARBA00007935"/>
    </source>
</evidence>
<keyword evidence="3" id="KW-0813">Transport</keyword>
<dbReference type="PANTHER" id="PTHR30472">
    <property type="entry name" value="FERRIC ENTEROBACTIN TRANSPORT SYSTEM PERMEASE PROTEIN"/>
    <property type="match status" value="1"/>
</dbReference>
<dbReference type="InterPro" id="IPR000522">
    <property type="entry name" value="ABC_transptr_permease_BtuC"/>
</dbReference>
<dbReference type="PANTHER" id="PTHR30472:SF19">
    <property type="entry name" value="PETROBACTIN IMPORT SYSTEM PERMEASE PROTEIN YCLO"/>
    <property type="match status" value="1"/>
</dbReference>
<dbReference type="SUPFAM" id="SSF81345">
    <property type="entry name" value="ABC transporter involved in vitamin B12 uptake, BtuC"/>
    <property type="match status" value="1"/>
</dbReference>
<comment type="similarity">
    <text evidence="2">Belongs to the binding-protein-dependent transport system permease family. FecCD subfamily.</text>
</comment>
<gene>
    <name evidence="9" type="ORF">AABB29_07120</name>
</gene>
<evidence type="ECO:0000256" key="8">
    <source>
        <dbReference type="SAM" id="Phobius"/>
    </source>
</evidence>
<dbReference type="Proteomes" id="UP001440612">
    <property type="component" value="Chromosome"/>
</dbReference>